<name>A0ABX2H1T7_9FIRM</name>
<feature type="domain" description="DUF234" evidence="1">
    <location>
        <begin position="6"/>
        <end position="52"/>
    </location>
</feature>
<keyword evidence="3" id="KW-1185">Reference proteome</keyword>
<reference evidence="2 3" key="1">
    <citation type="journal article" date="2020" name="Cell Host Microbe">
        <title>Functional and Genomic Variation between Human-Derived Isolates of Lachnospiraceae Reveals Inter- and Intra-Species Diversity.</title>
        <authorList>
            <person name="Sorbara M.T."/>
            <person name="Littmann E.R."/>
            <person name="Fontana E."/>
            <person name="Moody T.U."/>
            <person name="Kohout C.E."/>
            <person name="Gjonbalaj M."/>
            <person name="Eaton V."/>
            <person name="Seok R."/>
            <person name="Leiner I.M."/>
            <person name="Pamer E.G."/>
        </authorList>
    </citation>
    <scope>NUCLEOTIDE SEQUENCE [LARGE SCALE GENOMIC DNA]</scope>
    <source>
        <strain evidence="2 3">MSK.14.16</strain>
    </source>
</reference>
<proteinExistence type="predicted"/>
<evidence type="ECO:0000313" key="3">
    <source>
        <dbReference type="Proteomes" id="UP000821846"/>
    </source>
</evidence>
<dbReference type="Proteomes" id="UP000821846">
    <property type="component" value="Unassembled WGS sequence"/>
</dbReference>
<evidence type="ECO:0000259" key="1">
    <source>
        <dbReference type="Pfam" id="PF03008"/>
    </source>
</evidence>
<organism evidence="2 3">
    <name type="scientific">Faecalicatena fissicatena</name>
    <dbReference type="NCBI Taxonomy" id="290055"/>
    <lineage>
        <taxon>Bacteria</taxon>
        <taxon>Bacillati</taxon>
        <taxon>Bacillota</taxon>
        <taxon>Clostridia</taxon>
        <taxon>Lachnospirales</taxon>
        <taxon>Lachnospiraceae</taxon>
        <taxon>Faecalicatena</taxon>
    </lineage>
</organism>
<gene>
    <name evidence="2" type="ORF">HFM93_11705</name>
</gene>
<protein>
    <submittedName>
        <fullName evidence="2">DUF234 domain-containing protein</fullName>
    </submittedName>
</protein>
<dbReference type="InterPro" id="IPR004256">
    <property type="entry name" value="DUF234"/>
</dbReference>
<sequence length="109" mass="12804">MLYYSDNLLVELSEIGQWWGTDRKKKKQMQIDIVGTSVEGKDYIIGSCRYRNEKIGMDEFDLLRDYASVFGKENNYHYYIFSKGGFTDGLLQAQEHGEVRLVTLEDLYR</sequence>
<comment type="caution">
    <text evidence="2">The sequence shown here is derived from an EMBL/GenBank/DDBJ whole genome shotgun (WGS) entry which is preliminary data.</text>
</comment>
<dbReference type="EMBL" id="JAAWUZ010000049">
    <property type="protein sequence ID" value="NSG30919.1"/>
    <property type="molecule type" value="Genomic_DNA"/>
</dbReference>
<evidence type="ECO:0000313" key="2">
    <source>
        <dbReference type="EMBL" id="NSG30919.1"/>
    </source>
</evidence>
<accession>A0ABX2H1T7</accession>
<dbReference type="SUPFAM" id="SSF52980">
    <property type="entry name" value="Restriction endonuclease-like"/>
    <property type="match status" value="1"/>
</dbReference>
<dbReference type="Pfam" id="PF03008">
    <property type="entry name" value="DUF234"/>
    <property type="match status" value="1"/>
</dbReference>
<dbReference type="InterPro" id="IPR011335">
    <property type="entry name" value="Restrct_endonuc-II-like"/>
</dbReference>